<dbReference type="Pfam" id="PF25121">
    <property type="entry name" value="RRM_ESF1"/>
    <property type="match status" value="1"/>
</dbReference>
<evidence type="ECO:0000313" key="2">
    <source>
        <dbReference type="EMBL" id="KAF9606393.1"/>
    </source>
</evidence>
<sequence length="135" mass="15171">MSSVIFKVLNQYAAEGGGQVLSVSVYPPDDEGYYAVVECDSVATANEIYFSCDVDYGQHSGYCVDMQFIPDDMEFECPPFDVPMKPKWSVLLQSQICVSGEKYTCEEFLASLTEFDREYLKSEMMLGSDEAVNEK</sequence>
<feature type="domain" description="ESF1 RRM" evidence="1">
    <location>
        <begin position="33"/>
        <end position="81"/>
    </location>
</feature>
<evidence type="ECO:0000259" key="1">
    <source>
        <dbReference type="Pfam" id="PF25121"/>
    </source>
</evidence>
<dbReference type="GO" id="GO:0006364">
    <property type="term" value="P:rRNA processing"/>
    <property type="evidence" value="ECO:0007669"/>
    <property type="project" value="InterPro"/>
</dbReference>
<gene>
    <name evidence="2" type="ORF">IFM89_025082</name>
</gene>
<dbReference type="GO" id="GO:0003723">
    <property type="term" value="F:RNA binding"/>
    <property type="evidence" value="ECO:0007669"/>
    <property type="project" value="TreeGrafter"/>
</dbReference>
<dbReference type="EMBL" id="JADFTS010000005">
    <property type="protein sequence ID" value="KAF9606393.1"/>
    <property type="molecule type" value="Genomic_DNA"/>
</dbReference>
<dbReference type="InterPro" id="IPR056750">
    <property type="entry name" value="RRM_ESF1"/>
</dbReference>
<dbReference type="OrthoDB" id="1731670at2759"/>
<reference evidence="2 3" key="1">
    <citation type="submission" date="2020-10" db="EMBL/GenBank/DDBJ databases">
        <title>The Coptis chinensis genome and diversification of protoberbering-type alkaloids.</title>
        <authorList>
            <person name="Wang B."/>
            <person name="Shu S."/>
            <person name="Song C."/>
            <person name="Liu Y."/>
        </authorList>
    </citation>
    <scope>NUCLEOTIDE SEQUENCE [LARGE SCALE GENOMIC DNA]</scope>
    <source>
        <strain evidence="2">HL-2020</strain>
        <tissue evidence="2">Leaf</tissue>
    </source>
</reference>
<dbReference type="PANTHER" id="PTHR12202">
    <property type="entry name" value="ESF1 HOMOLOG"/>
    <property type="match status" value="1"/>
</dbReference>
<organism evidence="2 3">
    <name type="scientific">Coptis chinensis</name>
    <dbReference type="NCBI Taxonomy" id="261450"/>
    <lineage>
        <taxon>Eukaryota</taxon>
        <taxon>Viridiplantae</taxon>
        <taxon>Streptophyta</taxon>
        <taxon>Embryophyta</taxon>
        <taxon>Tracheophyta</taxon>
        <taxon>Spermatophyta</taxon>
        <taxon>Magnoliopsida</taxon>
        <taxon>Ranunculales</taxon>
        <taxon>Ranunculaceae</taxon>
        <taxon>Coptidoideae</taxon>
        <taxon>Coptis</taxon>
    </lineage>
</organism>
<proteinExistence type="predicted"/>
<dbReference type="PANTHER" id="PTHR12202:SF0">
    <property type="entry name" value="ESF1 HOMOLOG"/>
    <property type="match status" value="1"/>
</dbReference>
<accession>A0A835HXX0</accession>
<dbReference type="Proteomes" id="UP000631114">
    <property type="component" value="Unassembled WGS sequence"/>
</dbReference>
<name>A0A835HXX0_9MAGN</name>
<comment type="caution">
    <text evidence="2">The sequence shown here is derived from an EMBL/GenBank/DDBJ whole genome shotgun (WGS) entry which is preliminary data.</text>
</comment>
<protein>
    <recommendedName>
        <fullName evidence="1">ESF1 RRM domain-containing protein</fullName>
    </recommendedName>
</protein>
<dbReference type="AlphaFoldDB" id="A0A835HXX0"/>
<keyword evidence="3" id="KW-1185">Reference proteome</keyword>
<dbReference type="InterPro" id="IPR039754">
    <property type="entry name" value="Esf1"/>
</dbReference>
<evidence type="ECO:0000313" key="3">
    <source>
        <dbReference type="Proteomes" id="UP000631114"/>
    </source>
</evidence>